<feature type="region of interest" description="Disordered" evidence="1">
    <location>
        <begin position="175"/>
        <end position="194"/>
    </location>
</feature>
<sequence length="409" mass="41813">MSRCARIAAVAGLAALVPLPVLACAPAPAPAPAPTPAPTPVARPPAPLPAVPARCPQPASSSFGLGVEAAARFWRVVSLDQGYGALDALAVSGDGAVWATHSTQRRTGTTVETRFDGLRRWAGGRWEPFAVPGLTVTALGAVSGERAWVFGAAGGAPGFVGTYGDGTVTTQWLSPGTGTPPGTGTAPGTGTSVGLAGTAARGPWAVSGAEAWRWEEAGWRAYRLPVKAGAVGGEGANVWTVGGAHSAQGPAARWNGSAWQAVGVPELGFPRGATSPRAHLDDVAVLGPRDVWAVGGVSWLVPDEYDAQGEPLERLRPVALHWDGGTWTCAWGPVGSTFTQAEPDGGGGLWVLDSTGTRLLHHSAGRWTSTEIPGTVAALSHRPGTREVYAAGSTPHGEDLTRATLWRTG</sequence>
<proteinExistence type="predicted"/>
<dbReference type="Proteomes" id="UP001596058">
    <property type="component" value="Unassembled WGS sequence"/>
</dbReference>
<feature type="compositionally biased region" description="Pro residues" evidence="1">
    <location>
        <begin position="29"/>
        <end position="50"/>
    </location>
</feature>
<dbReference type="EMBL" id="JBHSPA010000084">
    <property type="protein sequence ID" value="MFC5832701.1"/>
    <property type="molecule type" value="Genomic_DNA"/>
</dbReference>
<feature type="region of interest" description="Disordered" evidence="1">
    <location>
        <begin position="29"/>
        <end position="53"/>
    </location>
</feature>
<dbReference type="RefSeq" id="WP_379522135.1">
    <property type="nucleotide sequence ID" value="NZ_JBHSPA010000084.1"/>
</dbReference>
<feature type="signal peptide" evidence="2">
    <location>
        <begin position="1"/>
        <end position="23"/>
    </location>
</feature>
<organism evidence="3 4">
    <name type="scientific">Nonomuraea insulae</name>
    <dbReference type="NCBI Taxonomy" id="1616787"/>
    <lineage>
        <taxon>Bacteria</taxon>
        <taxon>Bacillati</taxon>
        <taxon>Actinomycetota</taxon>
        <taxon>Actinomycetes</taxon>
        <taxon>Streptosporangiales</taxon>
        <taxon>Streptosporangiaceae</taxon>
        <taxon>Nonomuraea</taxon>
    </lineage>
</organism>
<feature type="chain" id="PRO_5046124960" evidence="2">
    <location>
        <begin position="24"/>
        <end position="409"/>
    </location>
</feature>
<evidence type="ECO:0000256" key="2">
    <source>
        <dbReference type="SAM" id="SignalP"/>
    </source>
</evidence>
<comment type="caution">
    <text evidence="3">The sequence shown here is derived from an EMBL/GenBank/DDBJ whole genome shotgun (WGS) entry which is preliminary data.</text>
</comment>
<evidence type="ECO:0000313" key="4">
    <source>
        <dbReference type="Proteomes" id="UP001596058"/>
    </source>
</evidence>
<reference evidence="4" key="1">
    <citation type="journal article" date="2019" name="Int. J. Syst. Evol. Microbiol.">
        <title>The Global Catalogue of Microorganisms (GCM) 10K type strain sequencing project: providing services to taxonomists for standard genome sequencing and annotation.</title>
        <authorList>
            <consortium name="The Broad Institute Genomics Platform"/>
            <consortium name="The Broad Institute Genome Sequencing Center for Infectious Disease"/>
            <person name="Wu L."/>
            <person name="Ma J."/>
        </authorList>
    </citation>
    <scope>NUCLEOTIDE SEQUENCE [LARGE SCALE GENOMIC DNA]</scope>
    <source>
        <strain evidence="4">CCUG 53903</strain>
    </source>
</reference>
<name>A0ABW1D6P7_9ACTN</name>
<protein>
    <submittedName>
        <fullName evidence="3">Uncharacterized protein</fullName>
    </submittedName>
</protein>
<evidence type="ECO:0000256" key="1">
    <source>
        <dbReference type="SAM" id="MobiDB-lite"/>
    </source>
</evidence>
<accession>A0ABW1D6P7</accession>
<keyword evidence="2" id="KW-0732">Signal</keyword>
<keyword evidence="4" id="KW-1185">Reference proteome</keyword>
<evidence type="ECO:0000313" key="3">
    <source>
        <dbReference type="EMBL" id="MFC5832701.1"/>
    </source>
</evidence>
<gene>
    <name evidence="3" type="ORF">ACFPZ3_53360</name>
</gene>